<keyword evidence="3" id="KW-0732">Signal</keyword>
<gene>
    <name evidence="5" type="ORF">H9828_07710</name>
</gene>
<feature type="coiled-coil region" evidence="1">
    <location>
        <begin position="428"/>
        <end position="488"/>
    </location>
</feature>
<comment type="caution">
    <text evidence="5">The sequence shown here is derived from an EMBL/GenBank/DDBJ whole genome shotgun (WGS) entry which is preliminary data.</text>
</comment>
<dbReference type="Pfam" id="PF13100">
    <property type="entry name" value="OstA_2"/>
    <property type="match status" value="1"/>
</dbReference>
<feature type="compositionally biased region" description="Basic and acidic residues" evidence="2">
    <location>
        <begin position="361"/>
        <end position="370"/>
    </location>
</feature>
<evidence type="ECO:0000256" key="3">
    <source>
        <dbReference type="SAM" id="SignalP"/>
    </source>
</evidence>
<organism evidence="5 6">
    <name type="scientific">Candidatus Alistipes intestinigallinarum</name>
    <dbReference type="NCBI Taxonomy" id="2838440"/>
    <lineage>
        <taxon>Bacteria</taxon>
        <taxon>Pseudomonadati</taxon>
        <taxon>Bacteroidota</taxon>
        <taxon>Bacteroidia</taxon>
        <taxon>Bacteroidales</taxon>
        <taxon>Rikenellaceae</taxon>
        <taxon>Alistipes</taxon>
    </lineage>
</organism>
<dbReference type="Proteomes" id="UP000886844">
    <property type="component" value="Unassembled WGS sequence"/>
</dbReference>
<feature type="signal peptide" evidence="3">
    <location>
        <begin position="1"/>
        <end position="19"/>
    </location>
</feature>
<evidence type="ECO:0000256" key="1">
    <source>
        <dbReference type="SAM" id="Coils"/>
    </source>
</evidence>
<dbReference type="Gene3D" id="2.60.450.10">
    <property type="entry name" value="Lipopolysaccharide (LPS) transport protein A like domain"/>
    <property type="match status" value="1"/>
</dbReference>
<evidence type="ECO:0000259" key="4">
    <source>
        <dbReference type="Pfam" id="PF13100"/>
    </source>
</evidence>
<reference evidence="5" key="2">
    <citation type="submission" date="2021-04" db="EMBL/GenBank/DDBJ databases">
        <authorList>
            <person name="Gilroy R."/>
        </authorList>
    </citation>
    <scope>NUCLEOTIDE SEQUENCE</scope>
    <source>
        <strain evidence="5">5134</strain>
    </source>
</reference>
<feature type="chain" id="PRO_5038690922" description="Organic solvent tolerance-like N-terminal domain-containing protein" evidence="3">
    <location>
        <begin position="20"/>
        <end position="820"/>
    </location>
</feature>
<dbReference type="AlphaFoldDB" id="A0A9D2CBH1"/>
<dbReference type="InterPro" id="IPR005653">
    <property type="entry name" value="OstA-like_N"/>
</dbReference>
<evidence type="ECO:0000313" key="5">
    <source>
        <dbReference type="EMBL" id="HIY69286.1"/>
    </source>
</evidence>
<evidence type="ECO:0000256" key="2">
    <source>
        <dbReference type="SAM" id="MobiDB-lite"/>
    </source>
</evidence>
<name>A0A9D2CBH1_9BACT</name>
<feature type="domain" description="Organic solvent tolerance-like N-terminal" evidence="4">
    <location>
        <begin position="48"/>
        <end position="187"/>
    </location>
</feature>
<protein>
    <recommendedName>
        <fullName evidence="4">Organic solvent tolerance-like N-terminal domain-containing protein</fullName>
    </recommendedName>
</protein>
<keyword evidence="1" id="KW-0175">Coiled coil</keyword>
<reference evidence="5" key="1">
    <citation type="journal article" date="2021" name="PeerJ">
        <title>Extensive microbial diversity within the chicken gut microbiome revealed by metagenomics and culture.</title>
        <authorList>
            <person name="Gilroy R."/>
            <person name="Ravi A."/>
            <person name="Getino M."/>
            <person name="Pursley I."/>
            <person name="Horton D.L."/>
            <person name="Alikhan N.F."/>
            <person name="Baker D."/>
            <person name="Gharbi K."/>
            <person name="Hall N."/>
            <person name="Watson M."/>
            <person name="Adriaenssens E.M."/>
            <person name="Foster-Nyarko E."/>
            <person name="Jarju S."/>
            <person name="Secka A."/>
            <person name="Antonio M."/>
            <person name="Oren A."/>
            <person name="Chaudhuri R.R."/>
            <person name="La Ragione R."/>
            <person name="Hildebrand F."/>
            <person name="Pallen M.J."/>
        </authorList>
    </citation>
    <scope>NUCLEOTIDE SEQUENCE</scope>
    <source>
        <strain evidence="5">5134</strain>
    </source>
</reference>
<evidence type="ECO:0000313" key="6">
    <source>
        <dbReference type="Proteomes" id="UP000886844"/>
    </source>
</evidence>
<accession>A0A9D2CBH1</accession>
<feature type="region of interest" description="Disordered" evidence="2">
    <location>
        <begin position="330"/>
        <end position="398"/>
    </location>
</feature>
<sequence length="820" mass="92276">MRRLLSIVAVLLAVAGVVARGSMQAPEEPEGEKKLIDLKSDLMGPVAPGDSVVFLVGNFAAQHNGAVITCDSAVRYSDMRIEFFGNVLINKNTTYIYGDRAEYDGNVNEARVYSDIVKVVDGDATLYTYKFLFNTKTNVGEFADGGVLTNRENLLEAVRGYYYADTKELVAVERVEMRNDEYELKGDSVVYNMATDNAYFFEHTNIWNRDGDYLYADRGSYVKADSLYIITRNGYILTEKQEIWSDSLDYYRAEDHVIMRRNLQLDDAEHKAVGFGDYGEYWKNPGNAFLTRRPAVISYDLSQGDSLFMRADSMYLFTINSAEEQRAAERARRDSLAAGGEAVREPEAGAKDPLVPEDSLAGERRVRLDSLGRPLPTAPGVDPGSVGLRDSLGRPEVPDSLGATLPADSLATPVNPLDTLVGDARKAYLKEQARKAKAAEKAAKAEAKKELLAKIAAKRQEKATAKLLAQKEREERKLAARKLKLESKLRARQLRAARKGKKRPIDPAELAALRELDSLILRSAEEQDSLMLLMADSLAAVDSAALAIPADTVDSLTVPADSIYRLMKGFRDVRIYRSDFQAVCDSMTSISIDSTIHLYIDPVLWNEANQITSDVMDIYTANQQITHAEFVGSPMMVSQIDTAHYNQVAGKQMTAWFRNNEIYRDDVNGNAQTIYYMQDGEPPQITGVGVIESGDASFYIEKKQIVTIVYRKDPVWNIYPMDKIPVDQELLLKGFKWEGERRPLQRDVFDRTIRPSLRREKSELAHPRFPLQRALEERKKRYIEERRWTDRNDLVDPATVEWMHALGFEVGQPRESGPEL</sequence>
<dbReference type="EMBL" id="DXDA01000062">
    <property type="protein sequence ID" value="HIY69286.1"/>
    <property type="molecule type" value="Genomic_DNA"/>
</dbReference>
<proteinExistence type="predicted"/>